<dbReference type="EMBL" id="JBBPBN010000009">
    <property type="protein sequence ID" value="KAK9032197.1"/>
    <property type="molecule type" value="Genomic_DNA"/>
</dbReference>
<feature type="chain" id="PRO_5046655651" evidence="1">
    <location>
        <begin position="23"/>
        <end position="74"/>
    </location>
</feature>
<reference evidence="2 3" key="1">
    <citation type="journal article" date="2024" name="G3 (Bethesda)">
        <title>Genome assembly of Hibiscus sabdariffa L. provides insights into metabolisms of medicinal natural products.</title>
        <authorList>
            <person name="Kim T."/>
        </authorList>
    </citation>
    <scope>NUCLEOTIDE SEQUENCE [LARGE SCALE GENOMIC DNA]</scope>
    <source>
        <strain evidence="2">TK-2024</strain>
        <tissue evidence="2">Old leaves</tissue>
    </source>
</reference>
<sequence>MAPIQRLLLLALLSTALTISSGFSTCLLLSGDGYTMNGRVKIPQASRLSSLLNGELISSIAMHLFMKPYLVETI</sequence>
<evidence type="ECO:0000256" key="1">
    <source>
        <dbReference type="SAM" id="SignalP"/>
    </source>
</evidence>
<proteinExistence type="predicted"/>
<feature type="signal peptide" evidence="1">
    <location>
        <begin position="1"/>
        <end position="22"/>
    </location>
</feature>
<evidence type="ECO:0000313" key="3">
    <source>
        <dbReference type="Proteomes" id="UP001396334"/>
    </source>
</evidence>
<dbReference type="Proteomes" id="UP001396334">
    <property type="component" value="Unassembled WGS sequence"/>
</dbReference>
<keyword evidence="1" id="KW-0732">Signal</keyword>
<organism evidence="2 3">
    <name type="scientific">Hibiscus sabdariffa</name>
    <name type="common">roselle</name>
    <dbReference type="NCBI Taxonomy" id="183260"/>
    <lineage>
        <taxon>Eukaryota</taxon>
        <taxon>Viridiplantae</taxon>
        <taxon>Streptophyta</taxon>
        <taxon>Embryophyta</taxon>
        <taxon>Tracheophyta</taxon>
        <taxon>Spermatophyta</taxon>
        <taxon>Magnoliopsida</taxon>
        <taxon>eudicotyledons</taxon>
        <taxon>Gunneridae</taxon>
        <taxon>Pentapetalae</taxon>
        <taxon>rosids</taxon>
        <taxon>malvids</taxon>
        <taxon>Malvales</taxon>
        <taxon>Malvaceae</taxon>
        <taxon>Malvoideae</taxon>
        <taxon>Hibiscus</taxon>
    </lineage>
</organism>
<keyword evidence="3" id="KW-1185">Reference proteome</keyword>
<evidence type="ECO:0000313" key="2">
    <source>
        <dbReference type="EMBL" id="KAK9032197.1"/>
    </source>
</evidence>
<protein>
    <submittedName>
        <fullName evidence="2">Uncharacterized protein</fullName>
    </submittedName>
</protein>
<gene>
    <name evidence="2" type="ORF">V6N11_056473</name>
</gene>
<name>A0ABR2T4S7_9ROSI</name>
<comment type="caution">
    <text evidence="2">The sequence shown here is derived from an EMBL/GenBank/DDBJ whole genome shotgun (WGS) entry which is preliminary data.</text>
</comment>
<accession>A0ABR2T4S7</accession>